<dbReference type="Gene3D" id="3.40.50.150">
    <property type="entry name" value="Vaccinia Virus protein VP39"/>
    <property type="match status" value="1"/>
</dbReference>
<dbReference type="CDD" id="cd02440">
    <property type="entry name" value="AdoMet_MTases"/>
    <property type="match status" value="1"/>
</dbReference>
<dbReference type="Proteomes" id="UP000094197">
    <property type="component" value="Chromosome 1"/>
</dbReference>
<dbReference type="AlphaFoldDB" id="A0A1D7UT23"/>
<proteinExistence type="predicted"/>
<keyword evidence="1" id="KW-0808">Transferase</keyword>
<keyword evidence="2" id="KW-1185">Reference proteome</keyword>
<dbReference type="EMBL" id="CP015217">
    <property type="protein sequence ID" value="AOP32698.1"/>
    <property type="molecule type" value="Genomic_DNA"/>
</dbReference>
<dbReference type="GO" id="GO:0032259">
    <property type="term" value="P:methylation"/>
    <property type="evidence" value="ECO:0007669"/>
    <property type="project" value="UniProtKB-KW"/>
</dbReference>
<protein>
    <submittedName>
        <fullName evidence="1">SAM-dependent methyltransferase</fullName>
    </submittedName>
</protein>
<sequence>MDFIETFEGERAAQYENRIGRMIPFYSGVSELVASLIIDSIPEGKKILAAGCGTGADFEALLKVAPDRYQITGVDPSPEMIEVAKKKFPNSDLVCSPVSGLDKNVRFSGATLLFVLHFLPDDGSKLSLLKDISSRLGPGGKFILFDLYDSNPDMNSVFREVAGYLRTFQGWENAALETYLDRVKTLHKIPANRYETLFQEAGFQNWKQIFQAHYVGGWIAFR</sequence>
<gene>
    <name evidence="1" type="ORF">A0128_01720</name>
</gene>
<organism evidence="1 2">
    <name type="scientific">Leptospira tipperaryensis</name>
    <dbReference type="NCBI Taxonomy" id="2564040"/>
    <lineage>
        <taxon>Bacteria</taxon>
        <taxon>Pseudomonadati</taxon>
        <taxon>Spirochaetota</taxon>
        <taxon>Spirochaetia</taxon>
        <taxon>Leptospirales</taxon>
        <taxon>Leptospiraceae</taxon>
        <taxon>Leptospira</taxon>
    </lineage>
</organism>
<dbReference type="KEGG" id="laj:A0128_01720"/>
<dbReference type="InterPro" id="IPR029063">
    <property type="entry name" value="SAM-dependent_MTases_sf"/>
</dbReference>
<evidence type="ECO:0000313" key="2">
    <source>
        <dbReference type="Proteomes" id="UP000094197"/>
    </source>
</evidence>
<dbReference type="GO" id="GO:0008168">
    <property type="term" value="F:methyltransferase activity"/>
    <property type="evidence" value="ECO:0007669"/>
    <property type="project" value="UniProtKB-KW"/>
</dbReference>
<dbReference type="RefSeq" id="WP_069605947.1">
    <property type="nucleotide sequence ID" value="NZ_CP015217.1"/>
</dbReference>
<accession>A0A1D7UT23</accession>
<dbReference type="Pfam" id="PF13489">
    <property type="entry name" value="Methyltransf_23"/>
    <property type="match status" value="1"/>
</dbReference>
<dbReference type="OrthoDB" id="213472at2"/>
<dbReference type="SUPFAM" id="SSF53335">
    <property type="entry name" value="S-adenosyl-L-methionine-dependent methyltransferases"/>
    <property type="match status" value="1"/>
</dbReference>
<keyword evidence="1" id="KW-0489">Methyltransferase</keyword>
<name>A0A1D7UT23_9LEPT</name>
<evidence type="ECO:0000313" key="1">
    <source>
        <dbReference type="EMBL" id="AOP32698.1"/>
    </source>
</evidence>
<dbReference type="PANTHER" id="PTHR43861">
    <property type="entry name" value="TRANS-ACONITATE 2-METHYLTRANSFERASE-RELATED"/>
    <property type="match status" value="1"/>
</dbReference>
<reference evidence="1 2" key="1">
    <citation type="submission" date="2016-04" db="EMBL/GenBank/DDBJ databases">
        <title>Complete genome seqeunce of Leptospira alstonii serovar Room22.</title>
        <authorList>
            <person name="Nally J.E."/>
            <person name="Bayles D.O."/>
            <person name="Hurley D."/>
            <person name="Fanning S."/>
            <person name="McMahon B.J."/>
            <person name="Arent Z."/>
        </authorList>
    </citation>
    <scope>NUCLEOTIDE SEQUENCE [LARGE SCALE GENOMIC DNA]</scope>
    <source>
        <strain evidence="1 2">GWTS #1</strain>
    </source>
</reference>